<dbReference type="RefSeq" id="NP_922919.1">
    <property type="nucleotide sequence ID" value="NM_197937.1"/>
</dbReference>
<reference evidence="4" key="6">
    <citation type="journal article" date="2016" name="BMC Genomics">
        <title>Gene evolution and gene expression after whole genome duplication in fish: the PhyloFish database.</title>
        <authorList>
            <person name="Pasquier J."/>
            <person name="Cabau C."/>
            <person name="Nguyen T."/>
            <person name="Jouanno E."/>
            <person name="Severac D."/>
            <person name="Braasch I."/>
            <person name="Journot L."/>
            <person name="Pontarotti P."/>
            <person name="Klopp C."/>
            <person name="Postlethwait J.H."/>
            <person name="Guiguen Y."/>
            <person name="Bobe J."/>
        </authorList>
    </citation>
    <scope>NUCLEOTIDE SEQUENCE</scope>
</reference>
<evidence type="ECO:0000313" key="5">
    <source>
        <dbReference type="ZFIN" id="ZDB-GENE-050913-2"/>
    </source>
</evidence>
<dbReference type="Proteomes" id="UP000000437">
    <property type="component" value="Chromosome 4"/>
</dbReference>
<dbReference type="GO" id="GO:0001840">
    <property type="term" value="P:neural plate development"/>
    <property type="evidence" value="ECO:0000315"/>
    <property type="project" value="ZFIN"/>
</dbReference>
<gene>
    <name evidence="4 5" type="primary">sinup</name>
    <name evidence="4" type="synonym">zgc:136513</name>
    <name evidence="4" type="synonym">zgc:66284</name>
</gene>
<dbReference type="EMBL" id="AF409097">
    <property type="protein sequence ID" value="AAM92762.1"/>
    <property type="molecule type" value="mRNA"/>
</dbReference>
<dbReference type="AlphaFoldDB" id="Q8JI03"/>
<accession>Q8JI03</accession>
<dbReference type="GeneID" id="393399"/>
<dbReference type="GO" id="GO:0005634">
    <property type="term" value="C:nucleus"/>
    <property type="evidence" value="ECO:0000314"/>
    <property type="project" value="ZFIN"/>
</dbReference>
<reference evidence="4" key="7">
    <citation type="journal article" date="2017" name="Anim. Cells Syst. (Seoul)">
        <title>Sinup is essential for the integrity of centrosomes and mitotic spindles in zebrafish embryos.</title>
        <authorList>
            <person name="Yoo K.W."/>
            <person name="Maddirevula S."/>
            <person name="Kumar A."/>
            <person name="Ro H."/>
            <person name="Huh T.L."/>
            <person name="Rhee M."/>
        </authorList>
    </citation>
    <scope>NUCLEOTIDE SEQUENCE</scope>
</reference>
<evidence type="ECO:0000256" key="1">
    <source>
        <dbReference type="SAM" id="MobiDB-lite"/>
    </source>
</evidence>
<reference evidence="3" key="4">
    <citation type="journal article" date="2013" name="Nature">
        <title>The zebrafish reference genome sequence and its relationship to the human genome.</title>
        <authorList>
            <consortium name="Genome Reference Consortium Zebrafish"/>
            <person name="Howe K."/>
            <person name="Clark M.D."/>
            <person name="Torroja C.F."/>
            <person name="Torrance J."/>
            <person name="Berthelot C."/>
            <person name="Muffato M."/>
            <person name="Collins J.E."/>
            <person name="Humphray S."/>
            <person name="McLaren K."/>
            <person name="Matthews L."/>
            <person name="McLaren S."/>
            <person name="Sealy I."/>
            <person name="Caccamo M."/>
            <person name="Churcher C."/>
            <person name="Scott C."/>
            <person name="Barrett J.C."/>
            <person name="Koch R."/>
            <person name="Rauch G.J."/>
            <person name="White S."/>
            <person name="Chow W."/>
            <person name="Kilian B."/>
            <person name="Quintais L.T."/>
            <person name="Guerra-Assuncao J.A."/>
            <person name="Zhou Y."/>
            <person name="Gu Y."/>
            <person name="Yen J."/>
            <person name="Vogel J.H."/>
            <person name="Eyre T."/>
            <person name="Redmond S."/>
            <person name="Banerjee R."/>
            <person name="Chi J."/>
            <person name="Fu B."/>
            <person name="Langley E."/>
            <person name="Maguire S.F."/>
            <person name="Laird G.K."/>
            <person name="Lloyd D."/>
            <person name="Kenyon E."/>
            <person name="Donaldson S."/>
            <person name="Sehra H."/>
            <person name="Almeida-King J."/>
            <person name="Loveland J."/>
            <person name="Trevanion S."/>
            <person name="Jones M."/>
            <person name="Quail M."/>
            <person name="Willey D."/>
            <person name="Hunt A."/>
            <person name="Burton J."/>
            <person name="Sims S."/>
            <person name="McLay K."/>
            <person name="Plumb B."/>
            <person name="Davis J."/>
            <person name="Clee C."/>
            <person name="Oliver K."/>
            <person name="Clark R."/>
            <person name="Riddle C."/>
            <person name="Elliot D."/>
            <person name="Eliott D."/>
            <person name="Threadgold G."/>
            <person name="Harden G."/>
            <person name="Ware D."/>
            <person name="Begum S."/>
            <person name="Mortimore B."/>
            <person name="Mortimer B."/>
            <person name="Kerry G."/>
            <person name="Heath P."/>
            <person name="Phillimore B."/>
            <person name="Tracey A."/>
            <person name="Corby N."/>
            <person name="Dunn M."/>
            <person name="Johnson C."/>
            <person name="Wood J."/>
            <person name="Clark S."/>
            <person name="Pelan S."/>
            <person name="Griffiths G."/>
            <person name="Smith M."/>
            <person name="Glithero R."/>
            <person name="Howden P."/>
            <person name="Barker N."/>
            <person name="Lloyd C."/>
            <person name="Stevens C."/>
            <person name="Harley J."/>
            <person name="Holt K."/>
            <person name="Panagiotidis G."/>
            <person name="Lovell J."/>
            <person name="Beasley H."/>
            <person name="Henderson C."/>
            <person name="Gordon D."/>
            <person name="Auger K."/>
            <person name="Wright D."/>
            <person name="Collins J."/>
            <person name="Raisen C."/>
            <person name="Dyer L."/>
            <person name="Leung K."/>
            <person name="Robertson L."/>
            <person name="Ambridge K."/>
            <person name="Leongamornlert D."/>
            <person name="McGuire S."/>
            <person name="Gilderthorp R."/>
            <person name="Griffiths C."/>
            <person name="Manthravadi D."/>
            <person name="Nichol S."/>
            <person name="Barker G."/>
            <person name="Whitehead S."/>
            <person name="Kay M."/>
            <person name="Brown J."/>
            <person name="Murnane C."/>
            <person name="Gray E."/>
            <person name="Humphries M."/>
            <person name="Sycamore N."/>
            <person name="Barker D."/>
            <person name="Saunders D."/>
            <person name="Wallis J."/>
            <person name="Babbage A."/>
            <person name="Hammond S."/>
            <person name="Mashreghi-Mohammadi M."/>
            <person name="Barr L."/>
            <person name="Martin S."/>
            <person name="Wray P."/>
            <person name="Ellington A."/>
            <person name="Matthews N."/>
            <person name="Ellwood M."/>
            <person name="Woodmansey R."/>
            <person name="Clark G."/>
            <person name="Cooper J."/>
            <person name="Cooper J."/>
            <person name="Tromans A."/>
            <person name="Grafham D."/>
            <person name="Skuce C."/>
            <person name="Pandian R."/>
            <person name="Andrews R."/>
            <person name="Harrison E."/>
            <person name="Kimberley A."/>
            <person name="Garnett J."/>
            <person name="Fosker N."/>
            <person name="Hall R."/>
            <person name="Garner P."/>
            <person name="Kelly D."/>
            <person name="Bird C."/>
            <person name="Palmer S."/>
            <person name="Gehring I."/>
            <person name="Berger A."/>
            <person name="Dooley C.M."/>
            <person name="Ersan-Urun Z."/>
            <person name="Eser C."/>
            <person name="Geiger H."/>
            <person name="Geisler M."/>
            <person name="Karotki L."/>
            <person name="Kirn A."/>
            <person name="Konantz J."/>
            <person name="Konantz M."/>
            <person name="Oberlander M."/>
            <person name="Rudolph-Geiger S."/>
            <person name="Teucke M."/>
            <person name="Lanz C."/>
            <person name="Raddatz G."/>
            <person name="Osoegawa K."/>
            <person name="Zhu B."/>
            <person name="Rapp A."/>
            <person name="Widaa S."/>
            <person name="Langford C."/>
            <person name="Yang F."/>
            <person name="Schuster S.C."/>
            <person name="Carter N.P."/>
            <person name="Harrow J."/>
            <person name="Ning Z."/>
            <person name="Herrero J."/>
            <person name="Searle S.M."/>
            <person name="Enright A."/>
            <person name="Geisler R."/>
            <person name="Plasterk R.H."/>
            <person name="Lee C."/>
            <person name="Westerfield M."/>
            <person name="de Jong P.J."/>
            <person name="Zon L.I."/>
            <person name="Postlethwait J.H."/>
            <person name="Nusslein-Volhard C."/>
            <person name="Hubbard T.J."/>
            <person name="Roest Crollius H."/>
            <person name="Rogers J."/>
            <person name="Stemple D.L."/>
        </authorList>
    </citation>
    <scope>NUCLEOTIDE SEQUENCE [LARGE SCALE GENOMIC DNA]</scope>
</reference>
<reference evidence="4" key="2">
    <citation type="journal article" date="2005" name="Biochem. Biophys. Res. Commun.">
        <title>Sinup, a novel Siaz-interacting nuclear protein, modulates neural plate formation in the zebrafish embryos.</title>
        <authorList>
            <person name="Ro H."/>
            <person name="Won M."/>
            <person name="Lee S.U."/>
            <person name="Kim K.E."/>
            <person name="Huh T.L."/>
            <person name="Kim C.H."/>
            <person name="Rhee M."/>
        </authorList>
    </citation>
    <scope>NUCLEOTIDE SEQUENCE</scope>
</reference>
<keyword evidence="3" id="KW-1185">Reference proteome</keyword>
<evidence type="ECO:0000313" key="3">
    <source>
        <dbReference type="Proteomes" id="UP000000437"/>
    </source>
</evidence>
<dbReference type="AGR" id="ZFIN:ZDB-GENE-050913-2"/>
<dbReference type="CTD" id="393399"/>
<protein>
    <submittedName>
        <fullName evidence="2 4">Siaz-interacting nuclear protein</fullName>
    </submittedName>
</protein>
<evidence type="ECO:0000313" key="2">
    <source>
        <dbReference type="EMBL" id="AAM92762.1"/>
    </source>
</evidence>
<dbReference type="KEGG" id="dre:393399"/>
<dbReference type="ZFIN" id="ZDB-GENE-050913-2">
    <property type="gene designation" value="sinup"/>
</dbReference>
<organism evidence="2">
    <name type="scientific">Danio rerio</name>
    <name type="common">Zebrafish</name>
    <name type="synonym">Brachydanio rerio</name>
    <dbReference type="NCBI Taxonomy" id="7955"/>
    <lineage>
        <taxon>Eukaryota</taxon>
        <taxon>Metazoa</taxon>
        <taxon>Chordata</taxon>
        <taxon>Craniata</taxon>
        <taxon>Vertebrata</taxon>
        <taxon>Euteleostomi</taxon>
        <taxon>Actinopterygii</taxon>
        <taxon>Neopterygii</taxon>
        <taxon>Teleostei</taxon>
        <taxon>Ostariophysi</taxon>
        <taxon>Cypriniformes</taxon>
        <taxon>Danionidae</taxon>
        <taxon>Danioninae</taxon>
        <taxon>Danio</taxon>
    </lineage>
</organism>
<dbReference type="OrthoDB" id="8880399at2759"/>
<reference evidence="4" key="3">
    <citation type="journal article" date="2013" name="BMC Genomics">
        <title>Genome-wide identification, characterization, and expression analysis of lineage-specific genes within zebrafish.</title>
        <authorList>
            <person name="Yang L."/>
            <person name="Zou M."/>
            <person name="Fu B."/>
            <person name="He S."/>
        </authorList>
    </citation>
    <scope>NUCLEOTIDE SEQUENCE</scope>
</reference>
<name>Q8JI03_DANRE</name>
<evidence type="ECO:0000313" key="4">
    <source>
        <dbReference type="RefSeq" id="NP_922919.1"/>
    </source>
</evidence>
<proteinExistence type="evidence at transcript level"/>
<sequence length="145" mass="16595">MAHRNNTQTDVKHNHSVSFTDMPSETDKNYISVFKRKSPLTLSPKRKYAVAVVSPLQKHDSCETVIADGGSGSTSAAHAVRLHEHARLQRSTCFKPFSFDARDAARKVERERKLKEMRQIQEQVWCSSFRARPVRRYKPLSKPSV</sequence>
<reference evidence="4" key="8">
    <citation type="submission" date="2025-04" db="UniProtKB">
        <authorList>
            <consortium name="RefSeq"/>
        </authorList>
    </citation>
    <scope>IDENTIFICATION</scope>
</reference>
<feature type="region of interest" description="Disordered" evidence="1">
    <location>
        <begin position="1"/>
        <end position="21"/>
    </location>
</feature>
<reference evidence="4" key="5">
    <citation type="journal article" date="2015" name="Nat. Commun.">
        <title>RFX transcription factors are essential for hearing in mice.</title>
        <authorList>
            <person name="Elkon R."/>
            <person name="Milon B."/>
            <person name="Morrison L."/>
            <person name="Shah M."/>
            <person name="Vijayakumar S."/>
            <person name="Racherla M."/>
            <person name="Leitch C.C."/>
            <person name="Silipino L."/>
            <person name="Hadi S."/>
            <person name="Weiss-Gayet M."/>
            <person name="Barras E."/>
            <person name="Schmid C.D."/>
            <person name="Ait-Lounis A."/>
            <person name="Barnes A."/>
            <person name="Song Y."/>
            <person name="Eisenman D.J."/>
            <person name="Eliyahu E."/>
            <person name="Frolenkov G.I."/>
            <person name="Strome S.E."/>
            <person name="Durand B."/>
            <person name="Zaghloul N.A."/>
            <person name="Jones S.M."/>
            <person name="Reith W."/>
            <person name="Hertzano R."/>
        </authorList>
    </citation>
    <scope>NUCLEOTIDE SEQUENCE</scope>
</reference>
<reference evidence="2 4" key="1">
    <citation type="journal article" date="2003" name="Gene Expr. Patterns">
        <title>Expression pattern of Siaz gene during the zebrafish embryonic development.</title>
        <authorList>
            <person name="Ro H."/>
            <person name="Kim K.E."/>
            <person name="Huh T.L."/>
            <person name="Lee S.K."/>
            <person name="Rhee M."/>
        </authorList>
    </citation>
    <scope>NUCLEOTIDE SEQUENCE</scope>
</reference>